<dbReference type="GO" id="GO:0004553">
    <property type="term" value="F:hydrolase activity, hydrolyzing O-glycosyl compounds"/>
    <property type="evidence" value="ECO:0007669"/>
    <property type="project" value="InterPro"/>
</dbReference>
<organism evidence="2 3">
    <name type="scientific">Sphingobacterium alkalisoli</name>
    <dbReference type="NCBI Taxonomy" id="1874115"/>
    <lineage>
        <taxon>Bacteria</taxon>
        <taxon>Pseudomonadati</taxon>
        <taxon>Bacteroidota</taxon>
        <taxon>Sphingobacteriia</taxon>
        <taxon>Sphingobacteriales</taxon>
        <taxon>Sphingobacteriaceae</taxon>
        <taxon>Sphingobacterium</taxon>
    </lineage>
</organism>
<sequence length="1199" mass="134628">MIFKKIAVTTLCSVAIYCGSLAQSKHWQHNERTLHYTEDKGDFLLVEGKYRFNRALYGSNKASRVEAGDLPEFALYMPGMGGNLQFVLKGNDEYKKLIHADNIETRYRPGAMVYAIRDKLLGEGVLEITVLAQVAKEGMIVKVGAQNVPKGTELFAIYGGASGKRFSRNGDIGADPESGFYLLPEYCKQNKFEIAKNSFQLNYLGRSAEEEVLYGTFGSAGKVTLADATMLDDVSKITVSKAKDAPIVVANYGLGAAPFYIQIARGELKNKLLGEADLVKIYDKAESDRQQLANRVTINTPDRYINNFGATLAVAADGIWESPTFLHGAVAWRMRLNAWRGAYSADALGWHDRAKEHFSSYANSQVIEPEVGKVVADTALHLARHIEEMGTAVFSSGYISRNPNDNSRPHHYDMNLVFFDQLFSHFNYTGDLVYLKKMWPTIVRHLAWERRNFDVDRDGLYDAYCAIWASDGLQYSGGGVAHTSAYNYRANKAAAKLAKLIGEDPTLYESEAKKIADALRSRLWLKGNGHFAEYQDLLGNKIVHDKPGLWTIYHIADAYILDDFDNYQNVQYIENHLPKIPVQVKNGEHQGLYTLATTNWQPYTWSVNNVALAENLQAALAYWQSGRFNEAFHLWKSNIIESMYHGISPGNFQQLSHYDAYRGELYRDFADPIGVASRTLVEGLFGIHPNLLDNSIFIKPGFPTEWDFAEIELPELSYSYKRTGKTIHYNIKRKVSDPVSLRLEIPVNHTRIKSVKVNGKEVEWTLKPSSINLPYIQFETEASSSFAINVEQAGENILPVSYRSTHPYTDPFVIKLSSDVKLTDVHDPQGLVQDRTEAGFVLIEKARKGTFFVQLKQGDLSWWEAVNVELIAPVVPVYSEEGGTHYVTLESKSSLECAVDLKFKSLEKSIVLKAGQREKIELPASLLSKGSNRIMIQVGKHTLKLDYINWEIPKVAAYEAQDLSAYYNDRVTNIFEQKYLSPRPDVPTLQLPWQGIGNWCYPLTTAVIDDSGLMESRENNTVTFLDIPFNITGDKNVIFSSQWDNYPAEVTIPLTGQADKMYLLMAGSTNPMQSQLVNAKVKVVYTDGTVDVLELKNPTNWWPIEQDFLDDNFAFEIADDQIPYRIQLKTGELYKGGTLAKYSDIKGYSNRAIEGGAATLLDLPLQSDKTLQSAVLVSEANDVVVGIMGLTLQRHMTTK</sequence>
<evidence type="ECO:0000313" key="2">
    <source>
        <dbReference type="EMBL" id="TJY68477.1"/>
    </source>
</evidence>
<dbReference type="Pfam" id="PF14614">
    <property type="entry name" value="DUF4450"/>
    <property type="match status" value="1"/>
</dbReference>
<dbReference type="SUPFAM" id="SSF48208">
    <property type="entry name" value="Six-hairpin glycosidases"/>
    <property type="match status" value="1"/>
</dbReference>
<accession>A0A4U0H9B6</accession>
<dbReference type="InterPro" id="IPR006775">
    <property type="entry name" value="GH116_catalytic"/>
</dbReference>
<protein>
    <submittedName>
        <fullName evidence="2">DUF4450 domain-containing protein</fullName>
    </submittedName>
</protein>
<gene>
    <name evidence="2" type="ORF">FAZ19_04270</name>
</gene>
<dbReference type="Gene3D" id="1.50.10.10">
    <property type="match status" value="1"/>
</dbReference>
<dbReference type="InterPro" id="IPR012341">
    <property type="entry name" value="6hp_glycosidase-like_sf"/>
</dbReference>
<keyword evidence="3" id="KW-1185">Reference proteome</keyword>
<proteinExistence type="predicted"/>
<reference evidence="2 3" key="1">
    <citation type="submission" date="2019-04" db="EMBL/GenBank/DDBJ databases">
        <title>Sphingobacterium olei sp. nov., isolated from oil-contaminated soil.</title>
        <authorList>
            <person name="Liu B."/>
        </authorList>
    </citation>
    <scope>NUCLEOTIDE SEQUENCE [LARGE SCALE GENOMIC DNA]</scope>
    <source>
        <strain evidence="2 3">Y3L14</strain>
    </source>
</reference>
<evidence type="ECO:0000313" key="3">
    <source>
        <dbReference type="Proteomes" id="UP000309872"/>
    </source>
</evidence>
<feature type="domain" description="Glycosyl-hydrolase family 116 catalytic region" evidence="1">
    <location>
        <begin position="412"/>
        <end position="536"/>
    </location>
</feature>
<dbReference type="Proteomes" id="UP000309872">
    <property type="component" value="Unassembled WGS sequence"/>
</dbReference>
<dbReference type="GO" id="GO:0005975">
    <property type="term" value="P:carbohydrate metabolic process"/>
    <property type="evidence" value="ECO:0007669"/>
    <property type="project" value="InterPro"/>
</dbReference>
<dbReference type="InterPro" id="IPR008928">
    <property type="entry name" value="6-hairpin_glycosidase_sf"/>
</dbReference>
<dbReference type="RefSeq" id="WP_136819343.1">
    <property type="nucleotide sequence ID" value="NZ_SUKA01000001.1"/>
</dbReference>
<dbReference type="AlphaFoldDB" id="A0A4U0H9B6"/>
<dbReference type="OrthoDB" id="49490at2"/>
<name>A0A4U0H9B6_9SPHI</name>
<dbReference type="EMBL" id="SUKA01000001">
    <property type="protein sequence ID" value="TJY68477.1"/>
    <property type="molecule type" value="Genomic_DNA"/>
</dbReference>
<evidence type="ECO:0000259" key="1">
    <source>
        <dbReference type="Pfam" id="PF04685"/>
    </source>
</evidence>
<dbReference type="InterPro" id="IPR028028">
    <property type="entry name" value="DUF4450"/>
</dbReference>
<dbReference type="Pfam" id="PF04685">
    <property type="entry name" value="DUF608"/>
    <property type="match status" value="1"/>
</dbReference>
<comment type="caution">
    <text evidence="2">The sequence shown here is derived from an EMBL/GenBank/DDBJ whole genome shotgun (WGS) entry which is preliminary data.</text>
</comment>